<feature type="region of interest" description="Disordered" evidence="1">
    <location>
        <begin position="348"/>
        <end position="498"/>
    </location>
</feature>
<evidence type="ECO:0000313" key="3">
    <source>
        <dbReference type="Proteomes" id="UP000765509"/>
    </source>
</evidence>
<dbReference type="Proteomes" id="UP000765509">
    <property type="component" value="Unassembled WGS sequence"/>
</dbReference>
<dbReference type="OrthoDB" id="2499658at2759"/>
<evidence type="ECO:0008006" key="4">
    <source>
        <dbReference type="Google" id="ProtNLM"/>
    </source>
</evidence>
<feature type="compositionally biased region" description="Polar residues" evidence="1">
    <location>
        <begin position="348"/>
        <end position="370"/>
    </location>
</feature>
<reference evidence="2" key="1">
    <citation type="submission" date="2021-03" db="EMBL/GenBank/DDBJ databases">
        <title>Draft genome sequence of rust myrtle Austropuccinia psidii MF-1, a brazilian biotype.</title>
        <authorList>
            <person name="Quecine M.C."/>
            <person name="Pachon D.M.R."/>
            <person name="Bonatelli M.L."/>
            <person name="Correr F.H."/>
            <person name="Franceschini L.M."/>
            <person name="Leite T.F."/>
            <person name="Margarido G.R.A."/>
            <person name="Almeida C.A."/>
            <person name="Ferrarezi J.A."/>
            <person name="Labate C.A."/>
        </authorList>
    </citation>
    <scope>NUCLEOTIDE SEQUENCE</scope>
    <source>
        <strain evidence="2">MF-1</strain>
    </source>
</reference>
<name>A0A9Q3DH33_9BASI</name>
<accession>A0A9Q3DH33</accession>
<feature type="compositionally biased region" description="Polar residues" evidence="1">
    <location>
        <begin position="466"/>
        <end position="498"/>
    </location>
</feature>
<evidence type="ECO:0000256" key="1">
    <source>
        <dbReference type="SAM" id="MobiDB-lite"/>
    </source>
</evidence>
<dbReference type="AlphaFoldDB" id="A0A9Q3DH33"/>
<keyword evidence="3" id="KW-1185">Reference proteome</keyword>
<gene>
    <name evidence="2" type="ORF">O181_042680</name>
</gene>
<comment type="caution">
    <text evidence="2">The sequence shown here is derived from an EMBL/GenBank/DDBJ whole genome shotgun (WGS) entry which is preliminary data.</text>
</comment>
<evidence type="ECO:0000313" key="2">
    <source>
        <dbReference type="EMBL" id="MBW0502965.1"/>
    </source>
</evidence>
<protein>
    <recommendedName>
        <fullName evidence="4">Integrase zinc-binding domain-containing protein</fullName>
    </recommendedName>
</protein>
<dbReference type="EMBL" id="AVOT02017105">
    <property type="protein sequence ID" value="MBW0502965.1"/>
    <property type="molecule type" value="Genomic_DNA"/>
</dbReference>
<feature type="compositionally biased region" description="Basic residues" evidence="1">
    <location>
        <begin position="374"/>
        <end position="383"/>
    </location>
</feature>
<proteinExistence type="predicted"/>
<organism evidence="2 3">
    <name type="scientific">Austropuccinia psidii MF-1</name>
    <dbReference type="NCBI Taxonomy" id="1389203"/>
    <lineage>
        <taxon>Eukaryota</taxon>
        <taxon>Fungi</taxon>
        <taxon>Dikarya</taxon>
        <taxon>Basidiomycota</taxon>
        <taxon>Pucciniomycotina</taxon>
        <taxon>Pucciniomycetes</taxon>
        <taxon>Pucciniales</taxon>
        <taxon>Sphaerophragmiaceae</taxon>
        <taxon>Austropuccinia</taxon>
    </lineage>
</organism>
<feature type="compositionally biased region" description="Low complexity" evidence="1">
    <location>
        <begin position="432"/>
        <end position="455"/>
    </location>
</feature>
<sequence length="690" mass="75618">MFFKSAKQTGVTKLPKLTADGRDGFPSRAQHDLCVEQYLAEMCEKKRGKALIDKSLYERILAVCFDDTNKKTETAQFRWWVRRTFRLYSDVNGHYLMHENRPIAIKEQIYDILVFSHADCGHGGRDKTSASVRRYYSWIPKDVVSRFVSVCPGCHARTQKDDGYFSNKGPDGYYPVHEKVRELSISRGLSSADAYIKTSVYQPLLAPGMVKILKAQEEREAKPAPTAPSSNVSDDLDVSAFLTSDENLSDAPTYVPPIREGGNATFSLNVTNVPVDVGLDLGSTTLPLGARFPPATGQPGFAVSPQEANRLLQQSMLALAPVGTSSAQQNPPRSMANMERSFHGSEMMTFSSSSQLHNMQPTQSYNASSDTKGKKSVNAKKGAKLPTFPRLPKPPRKNEPRKISSKAKAHKSSPLAEFPFQASGSSYHPHRGSQSSMQSTSSSEGSSTSNSDRSSPAVYHPAPSNYGLNFQQASSIEKQRNGGPSLSATAQNNTTVNRPQVEYSIQDFLAMNHMRTPVEYSNVLSSNTSREESPVDLWSGLSLGQEYVLAGPSDQQLISHQPIESISSLESFIQLRGTPGPSNISNVNPSINTALLRQGNVFSMNSTERNPGMVLERQQFTAPRYDDLTAGSTTQAHLGFVPNNQGMNFSTQFGGLDLNSLFSAGGQAPQVMSTNPFSNYPNSIHYEVYS</sequence>